<sequence>MRPYVRAQVACGGSGHVHQGTHLLMGRRLMMYIYVIHQHKPSIPHQWNSSQSCGNIVGQTQAGYRISILELHSSYPELEKIHTSDNSEE</sequence>
<organism evidence="1 2">
    <name type="scientific">Canna indica</name>
    <name type="common">Indian-shot</name>
    <dbReference type="NCBI Taxonomy" id="4628"/>
    <lineage>
        <taxon>Eukaryota</taxon>
        <taxon>Viridiplantae</taxon>
        <taxon>Streptophyta</taxon>
        <taxon>Embryophyta</taxon>
        <taxon>Tracheophyta</taxon>
        <taxon>Spermatophyta</taxon>
        <taxon>Magnoliopsida</taxon>
        <taxon>Liliopsida</taxon>
        <taxon>Zingiberales</taxon>
        <taxon>Cannaceae</taxon>
        <taxon>Canna</taxon>
    </lineage>
</organism>
<dbReference type="AlphaFoldDB" id="A0AAQ3K0Q4"/>
<dbReference type="EMBL" id="CP136892">
    <property type="protein sequence ID" value="WOK99871.1"/>
    <property type="molecule type" value="Genomic_DNA"/>
</dbReference>
<protein>
    <submittedName>
        <fullName evidence="1">Uncharacterized protein</fullName>
    </submittedName>
</protein>
<reference evidence="1 2" key="1">
    <citation type="submission" date="2023-10" db="EMBL/GenBank/DDBJ databases">
        <title>Chromosome-scale genome assembly provides insights into flower coloration mechanisms of Canna indica.</title>
        <authorList>
            <person name="Li C."/>
        </authorList>
    </citation>
    <scope>NUCLEOTIDE SEQUENCE [LARGE SCALE GENOMIC DNA]</scope>
    <source>
        <tissue evidence="1">Flower</tissue>
    </source>
</reference>
<keyword evidence="2" id="KW-1185">Reference proteome</keyword>
<accession>A0AAQ3K0Q4</accession>
<evidence type="ECO:0000313" key="1">
    <source>
        <dbReference type="EMBL" id="WOK99871.1"/>
    </source>
</evidence>
<dbReference type="Proteomes" id="UP001327560">
    <property type="component" value="Chromosome 3"/>
</dbReference>
<evidence type="ECO:0000313" key="2">
    <source>
        <dbReference type="Proteomes" id="UP001327560"/>
    </source>
</evidence>
<proteinExistence type="predicted"/>
<name>A0AAQ3K0Q4_9LILI</name>
<gene>
    <name evidence="1" type="ORF">Cni_G08583</name>
</gene>